<keyword evidence="3" id="KW-1185">Reference proteome</keyword>
<evidence type="ECO:0000313" key="2">
    <source>
        <dbReference type="EMBL" id="PIA52119.1"/>
    </source>
</evidence>
<feature type="compositionally biased region" description="Pro residues" evidence="1">
    <location>
        <begin position="55"/>
        <end position="71"/>
    </location>
</feature>
<dbReference type="InParanoid" id="A0A2G5E8M0"/>
<accession>A0A2G5E8M0</accession>
<protein>
    <submittedName>
        <fullName evidence="2">Uncharacterized protein</fullName>
    </submittedName>
</protein>
<dbReference type="AlphaFoldDB" id="A0A2G5E8M0"/>
<dbReference type="OrthoDB" id="10601303at2759"/>
<organism evidence="2 3">
    <name type="scientific">Aquilegia coerulea</name>
    <name type="common">Rocky mountain columbine</name>
    <dbReference type="NCBI Taxonomy" id="218851"/>
    <lineage>
        <taxon>Eukaryota</taxon>
        <taxon>Viridiplantae</taxon>
        <taxon>Streptophyta</taxon>
        <taxon>Embryophyta</taxon>
        <taxon>Tracheophyta</taxon>
        <taxon>Spermatophyta</taxon>
        <taxon>Magnoliopsida</taxon>
        <taxon>Ranunculales</taxon>
        <taxon>Ranunculaceae</taxon>
        <taxon>Thalictroideae</taxon>
        <taxon>Aquilegia</taxon>
    </lineage>
</organism>
<feature type="region of interest" description="Disordered" evidence="1">
    <location>
        <begin position="51"/>
        <end position="90"/>
    </location>
</feature>
<reference evidence="2 3" key="1">
    <citation type="submission" date="2017-09" db="EMBL/GenBank/DDBJ databases">
        <title>WGS assembly of Aquilegia coerulea Goldsmith.</title>
        <authorList>
            <person name="Hodges S."/>
            <person name="Kramer E."/>
            <person name="Nordborg M."/>
            <person name="Tomkins J."/>
            <person name="Borevitz J."/>
            <person name="Derieg N."/>
            <person name="Yan J."/>
            <person name="Mihaltcheva S."/>
            <person name="Hayes R.D."/>
            <person name="Rokhsar D."/>
        </authorList>
    </citation>
    <scope>NUCLEOTIDE SEQUENCE [LARGE SCALE GENOMIC DNA]</scope>
    <source>
        <strain evidence="3">cv. Goldsmith</strain>
    </source>
</reference>
<name>A0A2G5E8M0_AQUCA</name>
<feature type="compositionally biased region" description="Low complexity" evidence="1">
    <location>
        <begin position="81"/>
        <end position="90"/>
    </location>
</feature>
<sequence>MASTSSFSIHDFNSLEKEVAEVLLQLRILTPFSSPFLIRTWFSKGRRSAINVEPSPSPPSSPLLLPPPPPSTKVDQEQPETTTSSCLSPNSPLSFPLLSDNIDYQSKNPLKIPMKKKIKIVKDQETSILLSVPPPPPSTTTKITLNPKPSLSFFLPGDNNINNIVRKNPQTSSFSSNNVRKKGLMMISSGQQVRFKQVSNNNPVVTTEFTLGPTTPSPQQKSHLQPLINNINHQMTTAATAGLGQVSVSNTKSYPKCLKAITSIMNTMTSEKTIRMSYNPTISTTTTATAAVSEQTRKRKFEVQ</sequence>
<gene>
    <name evidence="2" type="ORF">AQUCO_01000183v1</name>
</gene>
<evidence type="ECO:0000256" key="1">
    <source>
        <dbReference type="SAM" id="MobiDB-lite"/>
    </source>
</evidence>
<dbReference type="EMBL" id="KZ305027">
    <property type="protein sequence ID" value="PIA52119.1"/>
    <property type="molecule type" value="Genomic_DNA"/>
</dbReference>
<dbReference type="Proteomes" id="UP000230069">
    <property type="component" value="Unassembled WGS sequence"/>
</dbReference>
<evidence type="ECO:0000313" key="3">
    <source>
        <dbReference type="Proteomes" id="UP000230069"/>
    </source>
</evidence>
<proteinExistence type="predicted"/>